<dbReference type="OrthoDB" id="10693620at2759"/>
<name>A0A2N5U3M8_9BASI</name>
<reference evidence="1 2" key="1">
    <citation type="submission" date="2017-11" db="EMBL/GenBank/DDBJ databases">
        <title>De novo assembly and phasing of dikaryotic genomes from two isolates of Puccinia coronata f. sp. avenae, the causal agent of oat crown rust.</title>
        <authorList>
            <person name="Miller M.E."/>
            <person name="Zhang Y."/>
            <person name="Omidvar V."/>
            <person name="Sperschneider J."/>
            <person name="Schwessinger B."/>
            <person name="Raley C."/>
            <person name="Palmer J.M."/>
            <person name="Garnica D."/>
            <person name="Upadhyaya N."/>
            <person name="Rathjen J."/>
            <person name="Taylor J.M."/>
            <person name="Park R.F."/>
            <person name="Dodds P.N."/>
            <person name="Hirsch C.D."/>
            <person name="Kianian S.F."/>
            <person name="Figueroa M."/>
        </authorList>
    </citation>
    <scope>NUCLEOTIDE SEQUENCE [LARGE SCALE GENOMIC DNA]</scope>
    <source>
        <strain evidence="1">12NC29</strain>
    </source>
</reference>
<sequence length="117" mass="13406">MEAKGKSEFTLPVSEEDIYNFCYWAGQEESHLTKQGVAEKTIQKYLYGLKAWQFYHNQKYPTATEAKVAVMLQDSAKEETVVPAKQKKQPVMMEHMVFLMNVSLRDNNVAQKASTVP</sequence>
<keyword evidence="2" id="KW-1185">Reference proteome</keyword>
<gene>
    <name evidence="1" type="ORF">PCANC_24916</name>
</gene>
<evidence type="ECO:0008006" key="3">
    <source>
        <dbReference type="Google" id="ProtNLM"/>
    </source>
</evidence>
<dbReference type="EMBL" id="PGCJ01000324">
    <property type="protein sequence ID" value="PLW32354.1"/>
    <property type="molecule type" value="Genomic_DNA"/>
</dbReference>
<dbReference type="AlphaFoldDB" id="A0A2N5U3M8"/>
<evidence type="ECO:0000313" key="1">
    <source>
        <dbReference type="EMBL" id="PLW32354.1"/>
    </source>
</evidence>
<organism evidence="1 2">
    <name type="scientific">Puccinia coronata f. sp. avenae</name>
    <dbReference type="NCBI Taxonomy" id="200324"/>
    <lineage>
        <taxon>Eukaryota</taxon>
        <taxon>Fungi</taxon>
        <taxon>Dikarya</taxon>
        <taxon>Basidiomycota</taxon>
        <taxon>Pucciniomycotina</taxon>
        <taxon>Pucciniomycetes</taxon>
        <taxon>Pucciniales</taxon>
        <taxon>Pucciniaceae</taxon>
        <taxon>Puccinia</taxon>
    </lineage>
</organism>
<accession>A0A2N5U3M8</accession>
<evidence type="ECO:0000313" key="2">
    <source>
        <dbReference type="Proteomes" id="UP000235388"/>
    </source>
</evidence>
<comment type="caution">
    <text evidence="1">The sequence shown here is derived from an EMBL/GenBank/DDBJ whole genome shotgun (WGS) entry which is preliminary data.</text>
</comment>
<protein>
    <recommendedName>
        <fullName evidence="3">Core-binding (CB) domain-containing protein</fullName>
    </recommendedName>
</protein>
<dbReference type="Proteomes" id="UP000235388">
    <property type="component" value="Unassembled WGS sequence"/>
</dbReference>
<proteinExistence type="predicted"/>